<keyword evidence="2 6" id="KW-0853">WD repeat</keyword>
<evidence type="ECO:0000313" key="10">
    <source>
        <dbReference type="Proteomes" id="UP000053758"/>
    </source>
</evidence>
<protein>
    <submittedName>
        <fullName evidence="9">WD40 repeat-like protein</fullName>
    </submittedName>
</protein>
<evidence type="ECO:0000259" key="8">
    <source>
        <dbReference type="Pfam" id="PF12265"/>
    </source>
</evidence>
<evidence type="ECO:0000256" key="5">
    <source>
        <dbReference type="ARBA" id="ARBA00023242"/>
    </source>
</evidence>
<evidence type="ECO:0000256" key="7">
    <source>
        <dbReference type="SAM" id="MobiDB-lite"/>
    </source>
</evidence>
<evidence type="ECO:0000256" key="2">
    <source>
        <dbReference type="ARBA" id="ARBA00022574"/>
    </source>
</evidence>
<dbReference type="PROSITE" id="PS50294">
    <property type="entry name" value="WD_REPEATS_REGION"/>
    <property type="match status" value="3"/>
</dbReference>
<feature type="domain" description="Histone-binding protein RBBP4-like N-terminal" evidence="8">
    <location>
        <begin position="97"/>
        <end position="167"/>
    </location>
</feature>
<organism evidence="9">
    <name type="scientific">Pseudozyma antarctica</name>
    <name type="common">Yeast</name>
    <name type="synonym">Candida antarctica</name>
    <dbReference type="NCBI Taxonomy" id="84753"/>
    <lineage>
        <taxon>Eukaryota</taxon>
        <taxon>Fungi</taxon>
        <taxon>Dikarya</taxon>
        <taxon>Basidiomycota</taxon>
        <taxon>Ustilaginomycotina</taxon>
        <taxon>Ustilaginomycetes</taxon>
        <taxon>Ustilaginales</taxon>
        <taxon>Ustilaginaceae</taxon>
        <taxon>Moesziomyces</taxon>
    </lineage>
</organism>
<dbReference type="InterPro" id="IPR050459">
    <property type="entry name" value="WD_repeat_RBAP46/RBAP48/MSI1"/>
</dbReference>
<dbReference type="SUPFAM" id="SSF50978">
    <property type="entry name" value="WD40 repeat-like"/>
    <property type="match status" value="1"/>
</dbReference>
<dbReference type="SMART" id="SM00320">
    <property type="entry name" value="WD40"/>
    <property type="match status" value="6"/>
</dbReference>
<dbReference type="EMBL" id="DF830081">
    <property type="protein sequence ID" value="GAK66665.1"/>
    <property type="molecule type" value="Genomic_DNA"/>
</dbReference>
<dbReference type="GO" id="GO:0006325">
    <property type="term" value="P:chromatin organization"/>
    <property type="evidence" value="ECO:0007669"/>
    <property type="project" value="UniProtKB-KW"/>
</dbReference>
<feature type="region of interest" description="Disordered" evidence="7">
    <location>
        <begin position="37"/>
        <end position="64"/>
    </location>
</feature>
<dbReference type="PROSITE" id="PS50082">
    <property type="entry name" value="WD_REPEATS_2"/>
    <property type="match status" value="3"/>
</dbReference>
<keyword evidence="5" id="KW-0539">Nucleus</keyword>
<dbReference type="AlphaFoldDB" id="A0A081CJ19"/>
<dbReference type="HOGENOM" id="CLU_020445_3_1_1"/>
<dbReference type="RefSeq" id="XP_014655080.1">
    <property type="nucleotide sequence ID" value="XM_014799594.1"/>
</dbReference>
<dbReference type="GO" id="GO:0005634">
    <property type="term" value="C:nucleus"/>
    <property type="evidence" value="ECO:0007669"/>
    <property type="project" value="UniProtKB-SubCell"/>
</dbReference>
<dbReference type="InterPro" id="IPR019775">
    <property type="entry name" value="WD40_repeat_CS"/>
</dbReference>
<dbReference type="Gene3D" id="2.130.10.10">
    <property type="entry name" value="YVTN repeat-like/Quinoprotein amine dehydrogenase"/>
    <property type="match status" value="1"/>
</dbReference>
<accession>A0A081CJ19</accession>
<gene>
    <name evidence="9" type="ORF">PAN0_014d4888</name>
</gene>
<evidence type="ECO:0000256" key="4">
    <source>
        <dbReference type="ARBA" id="ARBA00022853"/>
    </source>
</evidence>
<dbReference type="InterPro" id="IPR020472">
    <property type="entry name" value="WD40_PAC1"/>
</dbReference>
<dbReference type="PROSITE" id="PS00678">
    <property type="entry name" value="WD_REPEATS_1"/>
    <property type="match status" value="2"/>
</dbReference>
<proteinExistence type="predicted"/>
<sequence>MARRQDEAAADGSRVGRDWQAICYFDTARRVRLGLEESSEMDPLSAPQVSTAPPPHPRRRCLPSSPLRPRLYLLPTMDTSDLVDDEAAIAQQKLSNEEYKIWKKNSPFLYDLVVTHALEWPSLTCQWFPDKETPAGQTYTQHRLLLGTHTSEQDQNYLQIAQVQLPTTGADGPSNAAESRLDLKQYDEDKGEIGSYSATTARLTIVQKINHDGEINRARYCPQNCDLIATRTVTGKTYVFDRTKHSNTPSADGVCRPDIVLEGQTAEGYGLSWSPLKQGHILAASEDTTVCHWDINQYTKGNNTLQPLATYTGHTAIVEDVAWHNHHESLFGSVGDDRQLLIWDVREAPTAPKYRVEAHAGEVNTLAFSPDNENILVTGSSDKTLGVWDLRNLKVKLHSLEAHTDEILSACWSPHNPTVLASASADRRVNIWDLSKIGQEQTPEDAEDGPPELIFVHGGHTSRPTDLGWSPHLEWALTTAAEDNIVMVWRPSKAVIDTGNEHVAPEDLE</sequence>
<dbReference type="PANTHER" id="PTHR22850">
    <property type="entry name" value="WD40 REPEAT FAMILY"/>
    <property type="match status" value="1"/>
</dbReference>
<evidence type="ECO:0000313" key="9">
    <source>
        <dbReference type="EMBL" id="GAK66665.1"/>
    </source>
</evidence>
<keyword evidence="10" id="KW-1185">Reference proteome</keyword>
<keyword evidence="3" id="KW-0677">Repeat</keyword>
<feature type="repeat" description="WD" evidence="6">
    <location>
        <begin position="400"/>
        <end position="442"/>
    </location>
</feature>
<name>A0A081CJ19_PSEA2</name>
<dbReference type="Proteomes" id="UP000053758">
    <property type="component" value="Unassembled WGS sequence"/>
</dbReference>
<evidence type="ECO:0000256" key="3">
    <source>
        <dbReference type="ARBA" id="ARBA00022737"/>
    </source>
</evidence>
<dbReference type="Pfam" id="PF00400">
    <property type="entry name" value="WD40"/>
    <property type="match status" value="4"/>
</dbReference>
<evidence type="ECO:0000256" key="1">
    <source>
        <dbReference type="ARBA" id="ARBA00004123"/>
    </source>
</evidence>
<dbReference type="Pfam" id="PF12265">
    <property type="entry name" value="CAF1C_H4-bd"/>
    <property type="match status" value="1"/>
</dbReference>
<dbReference type="PRINTS" id="PR00320">
    <property type="entry name" value="GPROTEINBRPT"/>
</dbReference>
<dbReference type="GeneID" id="26305776"/>
<keyword evidence="4" id="KW-0156">Chromatin regulator</keyword>
<dbReference type="InterPro" id="IPR022052">
    <property type="entry name" value="Histone-bd_RBBP4-like_N"/>
</dbReference>
<feature type="repeat" description="WD" evidence="6">
    <location>
        <begin position="311"/>
        <end position="353"/>
    </location>
</feature>
<reference evidence="9" key="1">
    <citation type="submission" date="2014-07" db="EMBL/GenBank/DDBJ databases">
        <title>Draft genome sequence of the yeast Pseudozyma antarctica JCM 10317 known as a producer of lipase B which used in a wide range of industrial applications.</title>
        <authorList>
            <person name="Morita T."/>
            <person name="Saika A."/>
            <person name="Koike H."/>
        </authorList>
    </citation>
    <scope>NUCLEOTIDE SEQUENCE</scope>
    <source>
        <strain evidence="9">JCM 10317</strain>
    </source>
</reference>
<dbReference type="InterPro" id="IPR001680">
    <property type="entry name" value="WD40_rpt"/>
</dbReference>
<evidence type="ECO:0000256" key="6">
    <source>
        <dbReference type="PROSITE-ProRule" id="PRU00221"/>
    </source>
</evidence>
<dbReference type="InterPro" id="IPR036322">
    <property type="entry name" value="WD40_repeat_dom_sf"/>
</dbReference>
<dbReference type="InterPro" id="IPR015943">
    <property type="entry name" value="WD40/YVTN_repeat-like_dom_sf"/>
</dbReference>
<comment type="subcellular location">
    <subcellularLocation>
        <location evidence="1">Nucleus</location>
    </subcellularLocation>
</comment>
<feature type="repeat" description="WD" evidence="6">
    <location>
        <begin position="356"/>
        <end position="392"/>
    </location>
</feature>